<sequence length="373" mass="42154">MILRRCHMVWVAAVFACWVNAAPSYHTPWLERLAGLTGLVLPDSLGAGVDVDSTWHYRGKVLRVRTNRFGDVSHIGYKLFDTRWATTYEFRPVLDFVERYALEEDVLSPDDKAEFTSRKAVTFLQGNATMLKSLTPQTPVRIQEKERRGYQLEWGDGEGKVCLMVLADCQTILGVNLIEQEMMLERDLLRTSADLVGDSLPVAWHNCPVSLADQVAVADGGTFLSDLIRSRLYLCKDGQGKWHLLWDENRPRQTLNNLLLTGFAPWPVPLKLTLDKYGYVKKELSVTLQQFVRYCENEGCRLYLGVKESGENGLAVTLFAVHTGLAYCHTLSMSVPVGWLQGKGDLTGMLYAFTPLQNITEKFFITNPIEQKP</sequence>
<feature type="signal peptide" evidence="1">
    <location>
        <begin position="1"/>
        <end position="21"/>
    </location>
</feature>
<dbReference type="PROSITE" id="PS51257">
    <property type="entry name" value="PROKAR_LIPOPROTEIN"/>
    <property type="match status" value="1"/>
</dbReference>
<evidence type="ECO:0000313" key="2">
    <source>
        <dbReference type="EMBL" id="HIY87264.1"/>
    </source>
</evidence>
<feature type="chain" id="PRO_5038800425" evidence="1">
    <location>
        <begin position="22"/>
        <end position="373"/>
    </location>
</feature>
<keyword evidence="1" id="KW-0732">Signal</keyword>
<evidence type="ECO:0000256" key="1">
    <source>
        <dbReference type="SAM" id="SignalP"/>
    </source>
</evidence>
<protein>
    <submittedName>
        <fullName evidence="2">Uncharacterized protein</fullName>
    </submittedName>
</protein>
<dbReference type="EMBL" id="DXCV01000011">
    <property type="protein sequence ID" value="HIY87264.1"/>
    <property type="molecule type" value="Genomic_DNA"/>
</dbReference>
<dbReference type="AlphaFoldDB" id="A0A9D2CK56"/>
<comment type="caution">
    <text evidence="2">The sequence shown here is derived from an EMBL/GenBank/DDBJ whole genome shotgun (WGS) entry which is preliminary data.</text>
</comment>
<proteinExistence type="predicted"/>
<reference evidence="2" key="2">
    <citation type="submission" date="2021-04" db="EMBL/GenBank/DDBJ databases">
        <authorList>
            <person name="Gilroy R."/>
        </authorList>
    </citation>
    <scope>NUCLEOTIDE SEQUENCE</scope>
    <source>
        <strain evidence="2">Gambia2-208</strain>
    </source>
</reference>
<name>A0A9D2CK56_9BACE</name>
<reference evidence="2" key="1">
    <citation type="journal article" date="2021" name="PeerJ">
        <title>Extensive microbial diversity within the chicken gut microbiome revealed by metagenomics and culture.</title>
        <authorList>
            <person name="Gilroy R."/>
            <person name="Ravi A."/>
            <person name="Getino M."/>
            <person name="Pursley I."/>
            <person name="Horton D.L."/>
            <person name="Alikhan N.F."/>
            <person name="Baker D."/>
            <person name="Gharbi K."/>
            <person name="Hall N."/>
            <person name="Watson M."/>
            <person name="Adriaenssens E.M."/>
            <person name="Foster-Nyarko E."/>
            <person name="Jarju S."/>
            <person name="Secka A."/>
            <person name="Antonio M."/>
            <person name="Oren A."/>
            <person name="Chaudhuri R.R."/>
            <person name="La Ragione R."/>
            <person name="Hildebrand F."/>
            <person name="Pallen M.J."/>
        </authorList>
    </citation>
    <scope>NUCLEOTIDE SEQUENCE</scope>
    <source>
        <strain evidence="2">Gambia2-208</strain>
    </source>
</reference>
<accession>A0A9D2CK56</accession>
<organism evidence="2 3">
    <name type="scientific">Candidatus Bacteroides pullicola</name>
    <dbReference type="NCBI Taxonomy" id="2838475"/>
    <lineage>
        <taxon>Bacteria</taxon>
        <taxon>Pseudomonadati</taxon>
        <taxon>Bacteroidota</taxon>
        <taxon>Bacteroidia</taxon>
        <taxon>Bacteroidales</taxon>
        <taxon>Bacteroidaceae</taxon>
        <taxon>Bacteroides</taxon>
    </lineage>
</organism>
<dbReference type="Proteomes" id="UP000886851">
    <property type="component" value="Unassembled WGS sequence"/>
</dbReference>
<gene>
    <name evidence="2" type="ORF">H9824_00985</name>
</gene>
<evidence type="ECO:0000313" key="3">
    <source>
        <dbReference type="Proteomes" id="UP000886851"/>
    </source>
</evidence>